<comment type="caution">
    <text evidence="3">The sequence shown here is derived from an EMBL/GenBank/DDBJ whole genome shotgun (WGS) entry which is preliminary data.</text>
</comment>
<keyword evidence="4" id="KW-1185">Reference proteome</keyword>
<evidence type="ECO:0000256" key="1">
    <source>
        <dbReference type="SAM" id="MobiDB-lite"/>
    </source>
</evidence>
<dbReference type="CDD" id="cd00093">
    <property type="entry name" value="HTH_XRE"/>
    <property type="match status" value="1"/>
</dbReference>
<dbReference type="Pfam" id="PF13560">
    <property type="entry name" value="HTH_31"/>
    <property type="match status" value="1"/>
</dbReference>
<dbReference type="InterPro" id="IPR010982">
    <property type="entry name" value="Lambda_DNA-bd_dom_sf"/>
</dbReference>
<organism evidence="3 4">
    <name type="scientific">Kineococcus xinjiangensis</name>
    <dbReference type="NCBI Taxonomy" id="512762"/>
    <lineage>
        <taxon>Bacteria</taxon>
        <taxon>Bacillati</taxon>
        <taxon>Actinomycetota</taxon>
        <taxon>Actinomycetes</taxon>
        <taxon>Kineosporiales</taxon>
        <taxon>Kineosporiaceae</taxon>
        <taxon>Kineococcus</taxon>
    </lineage>
</organism>
<accession>A0A2S6ICZ8</accession>
<protein>
    <submittedName>
        <fullName evidence="3">Helix-turn-helix protein</fullName>
    </submittedName>
</protein>
<sequence length="296" mass="31023">MTSQVMAAVCGCPYRGRMRVDRSDGPAAPPTLPAPRPAAAERPPGVGDLLREWRRRRGLSQLALSERTGISTRHLSYVENGRAGASRDLVRRLADGLDLPDAAHDALLVAAGFVVHPDPGPAPDRRELQAVVDAHLPVPALVFDEDWNLVAANAPVRELLEGLPERLRREPVNMLRLTLDPDGLAPSIEDLPRVRAALLARVDAQLRQRARPVLAAVRAEVGATGVDAPPASAPEPAAGPGGVLIPLVLQTPRGVVRLVSTTTLLALPSGAGGPVLALETFSPADAASAALLAEPG</sequence>
<dbReference type="PANTHER" id="PTHR35010:SF4">
    <property type="entry name" value="BLL5781 PROTEIN"/>
    <property type="match status" value="1"/>
</dbReference>
<evidence type="ECO:0000313" key="3">
    <source>
        <dbReference type="EMBL" id="PPK92098.1"/>
    </source>
</evidence>
<dbReference type="Pfam" id="PF17765">
    <property type="entry name" value="MLTR_LBD"/>
    <property type="match status" value="1"/>
</dbReference>
<feature type="domain" description="HTH cro/C1-type" evidence="2">
    <location>
        <begin position="50"/>
        <end position="103"/>
    </location>
</feature>
<proteinExistence type="predicted"/>
<evidence type="ECO:0000313" key="4">
    <source>
        <dbReference type="Proteomes" id="UP000239485"/>
    </source>
</evidence>
<dbReference type="AlphaFoldDB" id="A0A2S6ICZ8"/>
<dbReference type="EMBL" id="PTJD01000017">
    <property type="protein sequence ID" value="PPK92098.1"/>
    <property type="molecule type" value="Genomic_DNA"/>
</dbReference>
<feature type="compositionally biased region" description="Pro residues" evidence="1">
    <location>
        <begin position="27"/>
        <end position="36"/>
    </location>
</feature>
<dbReference type="SMART" id="SM00530">
    <property type="entry name" value="HTH_XRE"/>
    <property type="match status" value="1"/>
</dbReference>
<gene>
    <name evidence="3" type="ORF">CLV92_11763</name>
</gene>
<dbReference type="InterPro" id="IPR001387">
    <property type="entry name" value="Cro/C1-type_HTH"/>
</dbReference>
<dbReference type="Gene3D" id="3.30.450.180">
    <property type="match status" value="1"/>
</dbReference>
<dbReference type="SUPFAM" id="SSF47413">
    <property type="entry name" value="lambda repressor-like DNA-binding domains"/>
    <property type="match status" value="1"/>
</dbReference>
<feature type="region of interest" description="Disordered" evidence="1">
    <location>
        <begin position="19"/>
        <end position="45"/>
    </location>
</feature>
<dbReference type="PROSITE" id="PS50943">
    <property type="entry name" value="HTH_CROC1"/>
    <property type="match status" value="1"/>
</dbReference>
<dbReference type="PANTHER" id="PTHR35010">
    <property type="entry name" value="BLL4672 PROTEIN-RELATED"/>
    <property type="match status" value="1"/>
</dbReference>
<dbReference type="GO" id="GO:0003677">
    <property type="term" value="F:DNA binding"/>
    <property type="evidence" value="ECO:0007669"/>
    <property type="project" value="InterPro"/>
</dbReference>
<name>A0A2S6ICZ8_9ACTN</name>
<reference evidence="3 4" key="1">
    <citation type="submission" date="2018-02" db="EMBL/GenBank/DDBJ databases">
        <title>Genomic Encyclopedia of Archaeal and Bacterial Type Strains, Phase II (KMG-II): from individual species to whole genera.</title>
        <authorList>
            <person name="Goeker M."/>
        </authorList>
    </citation>
    <scope>NUCLEOTIDE SEQUENCE [LARGE SCALE GENOMIC DNA]</scope>
    <source>
        <strain evidence="3 4">DSM 22857</strain>
    </source>
</reference>
<evidence type="ECO:0000259" key="2">
    <source>
        <dbReference type="PROSITE" id="PS50943"/>
    </source>
</evidence>
<dbReference type="Gene3D" id="1.10.260.40">
    <property type="entry name" value="lambda repressor-like DNA-binding domains"/>
    <property type="match status" value="1"/>
</dbReference>
<dbReference type="InterPro" id="IPR041413">
    <property type="entry name" value="MLTR_LBD"/>
</dbReference>
<dbReference type="Proteomes" id="UP000239485">
    <property type="component" value="Unassembled WGS sequence"/>
</dbReference>